<dbReference type="GO" id="GO:0006355">
    <property type="term" value="P:regulation of DNA-templated transcription"/>
    <property type="evidence" value="ECO:0007669"/>
    <property type="project" value="InterPro"/>
</dbReference>
<dbReference type="SMART" id="SM00401">
    <property type="entry name" value="ZnF_GATA"/>
    <property type="match status" value="1"/>
</dbReference>
<evidence type="ECO:0000259" key="8">
    <source>
        <dbReference type="PROSITE" id="PS50114"/>
    </source>
</evidence>
<dbReference type="SUPFAM" id="SSF57716">
    <property type="entry name" value="Glucocorticoid receptor-like (DNA-binding domain)"/>
    <property type="match status" value="1"/>
</dbReference>
<keyword evidence="5" id="KW-0804">Transcription</keyword>
<feature type="compositionally biased region" description="Polar residues" evidence="7">
    <location>
        <begin position="173"/>
        <end position="192"/>
    </location>
</feature>
<dbReference type="Gene3D" id="3.30.50.10">
    <property type="entry name" value="Erythroid Transcription Factor GATA-1, subunit A"/>
    <property type="match status" value="1"/>
</dbReference>
<feature type="compositionally biased region" description="Basic and acidic residues" evidence="7">
    <location>
        <begin position="652"/>
        <end position="671"/>
    </location>
</feature>
<feature type="compositionally biased region" description="Basic residues" evidence="7">
    <location>
        <begin position="150"/>
        <end position="159"/>
    </location>
</feature>
<comment type="caution">
    <text evidence="9">The sequence shown here is derived from an EMBL/GenBank/DDBJ whole genome shotgun (WGS) entry which is preliminary data.</text>
</comment>
<evidence type="ECO:0000256" key="1">
    <source>
        <dbReference type="ARBA" id="ARBA00022723"/>
    </source>
</evidence>
<gene>
    <name evidence="9" type="ORF">PIIN_05533</name>
</gene>
<feature type="region of interest" description="Disordered" evidence="7">
    <location>
        <begin position="632"/>
        <end position="701"/>
    </location>
</feature>
<feature type="region of interest" description="Disordered" evidence="7">
    <location>
        <begin position="495"/>
        <end position="532"/>
    </location>
</feature>
<dbReference type="STRING" id="1109443.G4TJU8"/>
<keyword evidence="10" id="KW-1185">Reference proteome</keyword>
<feature type="compositionally biased region" description="Basic and acidic residues" evidence="7">
    <location>
        <begin position="820"/>
        <end position="830"/>
    </location>
</feature>
<feature type="region of interest" description="Disordered" evidence="7">
    <location>
        <begin position="1"/>
        <end position="403"/>
    </location>
</feature>
<dbReference type="InParanoid" id="G4TJU8"/>
<feature type="region of interest" description="Disordered" evidence="7">
    <location>
        <begin position="869"/>
        <end position="964"/>
    </location>
</feature>
<evidence type="ECO:0000256" key="3">
    <source>
        <dbReference type="ARBA" id="ARBA00022833"/>
    </source>
</evidence>
<evidence type="ECO:0000256" key="2">
    <source>
        <dbReference type="ARBA" id="ARBA00022771"/>
    </source>
</evidence>
<feature type="compositionally biased region" description="Polar residues" evidence="7">
    <location>
        <begin position="875"/>
        <end position="887"/>
    </location>
</feature>
<feature type="compositionally biased region" description="Low complexity" evidence="7">
    <location>
        <begin position="160"/>
        <end position="172"/>
    </location>
</feature>
<dbReference type="EMBL" id="CAFZ01000126">
    <property type="protein sequence ID" value="CCA71597.1"/>
    <property type="molecule type" value="Genomic_DNA"/>
</dbReference>
<protein>
    <recommendedName>
        <fullName evidence="8">GATA-type domain-containing protein</fullName>
    </recommendedName>
</protein>
<sequence length="964" mass="104782">MEDRREPTPPPAGPSSSSGRVNLPPLKNIVDTIPSFRPQPTPSSSGTRHVKSATLEFVSGNQQHHVYQRPGRPPPPPLGSDESSNSTGGGSLNRLFAPPPSQAFVSASRPRGASPPRPHYGSAPGQAYSGRGGQQTAVDSRLDHQLQHQHQNRRHHHGRQSQSQQQILPRSSPSAVQMQTQMAMSHGRSPSTEFRRSQSPENHHTTRYSHPSSVGAGLHPYERYPSTSAPRGEGPSSNRGYHQHNADHLTPGGGHQPINDDPHPHLAPSSSIIQSRNLDLGRAGPSSQQPFYLHPTTERVLPARGTGAHALDQQQQTGASHQAYPDTHRHAQRQEHGPYQAPTPPWTRQDFQTRGESSSSFDAGGARSRQTSTASAFPPFQQPQQQQQQQQQPPPPPAAREPVPERTFTYEDAYNFVPTASTATHGWGTPVSSSTPSTDATNRVGAGDRAGGYTATGGYRQPLPQAPGEEYPASKRRRTDSSREIGSRLLLAGSSAMDHAPAPPAGPAPLSVPRPSESMEISHAEAGSSHSSPIQAVAALRRLVRHRSKDQLPQALHELTNEAQRAIQEGRGIQKIQEFSLVVTEFAAICARNKGVLTPTAEEMEEISHRTALIYQMATDISMRAKAKKRLKEESAALRPSLGTQLPIQAPVDRKPLTKEQRRALEDMERIRQKRSSAQKGIKSKYMKRNKKTQPPKKCSSCGIKETPEWRKGPDGPRTLCNACGLHYAKLMRNRASGNEGKWVGPGSAPPIDIVTLRQVTGVGVQPQPQVNAASGEFEIPGIYTNIPADRLLSGQYIPRNPWGTSPPIQTASSSAALEVVDRQQKRRDSDDDEEEGEDDQPAASTSKLPGEPHREMVEVEGQHSAIIPSLGGSAKSQPIPVQTSGSGKKRKAQEEEDELDADEGPTFTVKRARKNSLDVMVPDSQATEPPMSPLESRTPVGHGTSHERGLPTDAANFTWKRAF</sequence>
<keyword evidence="2 6" id="KW-0863">Zinc-finger</keyword>
<keyword evidence="1" id="KW-0479">Metal-binding</keyword>
<keyword evidence="3" id="KW-0862">Zinc</keyword>
<dbReference type="GO" id="GO:0043565">
    <property type="term" value="F:sequence-specific DNA binding"/>
    <property type="evidence" value="ECO:0007669"/>
    <property type="project" value="InterPro"/>
</dbReference>
<feature type="compositionally biased region" description="Basic and acidic residues" evidence="7">
    <location>
        <begin position="326"/>
        <end position="336"/>
    </location>
</feature>
<dbReference type="InterPro" id="IPR013088">
    <property type="entry name" value="Znf_NHR/GATA"/>
</dbReference>
<evidence type="ECO:0000256" key="4">
    <source>
        <dbReference type="ARBA" id="ARBA00023015"/>
    </source>
</evidence>
<name>G4TJU8_SERID</name>
<feature type="compositionally biased region" description="Polar residues" evidence="7">
    <location>
        <begin position="225"/>
        <end position="240"/>
    </location>
</feature>
<feature type="compositionally biased region" description="Low complexity" evidence="7">
    <location>
        <begin position="377"/>
        <end position="391"/>
    </location>
</feature>
<keyword evidence="4" id="KW-0805">Transcription regulation</keyword>
<dbReference type="HOGENOM" id="CLU_306966_0_0_1"/>
<feature type="compositionally biased region" description="Polar residues" evidence="7">
    <location>
        <begin position="803"/>
        <end position="816"/>
    </location>
</feature>
<dbReference type="OrthoDB" id="3270637at2759"/>
<dbReference type="Pfam" id="PF00320">
    <property type="entry name" value="GATA"/>
    <property type="match status" value="1"/>
</dbReference>
<feature type="region of interest" description="Disordered" evidence="7">
    <location>
        <begin position="803"/>
        <end position="853"/>
    </location>
</feature>
<feature type="compositionally biased region" description="Polar residues" evidence="7">
    <location>
        <begin position="268"/>
        <end position="277"/>
    </location>
</feature>
<organism evidence="9 10">
    <name type="scientific">Serendipita indica (strain DSM 11827)</name>
    <name type="common">Root endophyte fungus</name>
    <name type="synonym">Piriformospora indica</name>
    <dbReference type="NCBI Taxonomy" id="1109443"/>
    <lineage>
        <taxon>Eukaryota</taxon>
        <taxon>Fungi</taxon>
        <taxon>Dikarya</taxon>
        <taxon>Basidiomycota</taxon>
        <taxon>Agaricomycotina</taxon>
        <taxon>Agaricomycetes</taxon>
        <taxon>Sebacinales</taxon>
        <taxon>Serendipitaceae</taxon>
        <taxon>Serendipita</taxon>
    </lineage>
</organism>
<feature type="compositionally biased region" description="Acidic residues" evidence="7">
    <location>
        <begin position="895"/>
        <end position="904"/>
    </location>
</feature>
<dbReference type="InterPro" id="IPR000679">
    <property type="entry name" value="Znf_GATA"/>
</dbReference>
<dbReference type="PROSITE" id="PS00344">
    <property type="entry name" value="GATA_ZN_FINGER_1"/>
    <property type="match status" value="1"/>
</dbReference>
<dbReference type="eggNOG" id="KOG1601">
    <property type="taxonomic scope" value="Eukaryota"/>
</dbReference>
<feature type="compositionally biased region" description="Basic residues" evidence="7">
    <location>
        <begin position="672"/>
        <end position="695"/>
    </location>
</feature>
<feature type="compositionally biased region" description="Polar residues" evidence="7">
    <location>
        <begin position="349"/>
        <end position="361"/>
    </location>
</feature>
<dbReference type="PANTHER" id="PTHR47172">
    <property type="entry name" value="OS01G0976800 PROTEIN"/>
    <property type="match status" value="1"/>
</dbReference>
<dbReference type="PROSITE" id="PS50114">
    <property type="entry name" value="GATA_ZN_FINGER_2"/>
    <property type="match status" value="1"/>
</dbReference>
<reference evidence="9 10" key="1">
    <citation type="journal article" date="2011" name="PLoS Pathog.">
        <title>Endophytic Life Strategies Decoded by Genome and Transcriptome Analyses of the Mutualistic Root Symbiont Piriformospora indica.</title>
        <authorList>
            <person name="Zuccaro A."/>
            <person name="Lahrmann U."/>
            <person name="Guldener U."/>
            <person name="Langen G."/>
            <person name="Pfiffi S."/>
            <person name="Biedenkopf D."/>
            <person name="Wong P."/>
            <person name="Samans B."/>
            <person name="Grimm C."/>
            <person name="Basiewicz M."/>
            <person name="Murat C."/>
            <person name="Martin F."/>
            <person name="Kogel K.H."/>
        </authorList>
    </citation>
    <scope>NUCLEOTIDE SEQUENCE [LARGE SCALE GENOMIC DNA]</scope>
    <source>
        <strain evidence="9 10">DSM 11827</strain>
    </source>
</reference>
<dbReference type="AlphaFoldDB" id="G4TJU8"/>
<evidence type="ECO:0000313" key="9">
    <source>
        <dbReference type="EMBL" id="CCA71597.1"/>
    </source>
</evidence>
<dbReference type="PANTHER" id="PTHR47172:SF24">
    <property type="entry name" value="GATA ZINC FINGER DOMAIN-CONTAINING PROTEIN 14-RELATED"/>
    <property type="match status" value="1"/>
</dbReference>
<feature type="domain" description="GATA-type" evidence="8">
    <location>
        <begin position="693"/>
        <end position="735"/>
    </location>
</feature>
<feature type="region of interest" description="Disordered" evidence="7">
    <location>
        <begin position="421"/>
        <end position="482"/>
    </location>
</feature>
<feature type="compositionally biased region" description="Acidic residues" evidence="7">
    <location>
        <begin position="831"/>
        <end position="841"/>
    </location>
</feature>
<dbReference type="GO" id="GO:0008270">
    <property type="term" value="F:zinc ion binding"/>
    <property type="evidence" value="ECO:0007669"/>
    <property type="project" value="UniProtKB-KW"/>
</dbReference>
<evidence type="ECO:0000256" key="5">
    <source>
        <dbReference type="ARBA" id="ARBA00023163"/>
    </source>
</evidence>
<accession>G4TJU8</accession>
<feature type="compositionally biased region" description="Pro residues" evidence="7">
    <location>
        <begin position="501"/>
        <end position="512"/>
    </location>
</feature>
<evidence type="ECO:0000313" key="10">
    <source>
        <dbReference type="Proteomes" id="UP000007148"/>
    </source>
</evidence>
<dbReference type="CDD" id="cd00202">
    <property type="entry name" value="ZnF_GATA"/>
    <property type="match status" value="1"/>
</dbReference>
<proteinExistence type="predicted"/>
<feature type="compositionally biased region" description="Basic and acidic residues" evidence="7">
    <location>
        <begin position="193"/>
        <end position="204"/>
    </location>
</feature>
<evidence type="ECO:0000256" key="7">
    <source>
        <dbReference type="SAM" id="MobiDB-lite"/>
    </source>
</evidence>
<feature type="compositionally biased region" description="Polar residues" evidence="7">
    <location>
        <begin position="421"/>
        <end position="441"/>
    </location>
</feature>
<dbReference type="Proteomes" id="UP000007148">
    <property type="component" value="Unassembled WGS sequence"/>
</dbReference>
<evidence type="ECO:0000256" key="6">
    <source>
        <dbReference type="PROSITE-ProRule" id="PRU00094"/>
    </source>
</evidence>